<dbReference type="EMBL" id="JAEEGC010000096">
    <property type="protein sequence ID" value="MBV7274715.1"/>
    <property type="molecule type" value="Genomic_DNA"/>
</dbReference>
<dbReference type="InterPro" id="IPR004089">
    <property type="entry name" value="MCPsignal_dom"/>
</dbReference>
<name>A0A949WS30_9CLOT</name>
<feature type="domain" description="Methyl-accepting transducer" evidence="3">
    <location>
        <begin position="218"/>
        <end position="383"/>
    </location>
</feature>
<evidence type="ECO:0000256" key="1">
    <source>
        <dbReference type="ARBA" id="ARBA00023224"/>
    </source>
</evidence>
<evidence type="ECO:0000256" key="2">
    <source>
        <dbReference type="PROSITE-ProRule" id="PRU00284"/>
    </source>
</evidence>
<dbReference type="RefSeq" id="WP_218321776.1">
    <property type="nucleotide sequence ID" value="NZ_JAEEGC010000096.1"/>
</dbReference>
<dbReference type="PANTHER" id="PTHR32089:SF112">
    <property type="entry name" value="LYSOZYME-LIKE PROTEIN-RELATED"/>
    <property type="match status" value="1"/>
</dbReference>
<organism evidence="4 5">
    <name type="scientific">Clostridium thailandense</name>
    <dbReference type="NCBI Taxonomy" id="2794346"/>
    <lineage>
        <taxon>Bacteria</taxon>
        <taxon>Bacillati</taxon>
        <taxon>Bacillota</taxon>
        <taxon>Clostridia</taxon>
        <taxon>Eubacteriales</taxon>
        <taxon>Clostridiaceae</taxon>
        <taxon>Clostridium</taxon>
    </lineage>
</organism>
<proteinExistence type="predicted"/>
<evidence type="ECO:0000259" key="3">
    <source>
        <dbReference type="PROSITE" id="PS50111"/>
    </source>
</evidence>
<dbReference type="PANTHER" id="PTHR32089">
    <property type="entry name" value="METHYL-ACCEPTING CHEMOTAXIS PROTEIN MCPB"/>
    <property type="match status" value="1"/>
</dbReference>
<protein>
    <submittedName>
        <fullName evidence="4">Methyl-accepting chemotaxis protein</fullName>
    </submittedName>
</protein>
<evidence type="ECO:0000313" key="5">
    <source>
        <dbReference type="Proteomes" id="UP000694308"/>
    </source>
</evidence>
<accession>A0A949WS30</accession>
<evidence type="ECO:0000313" key="4">
    <source>
        <dbReference type="EMBL" id="MBV7274715.1"/>
    </source>
</evidence>
<dbReference type="SMART" id="SM00283">
    <property type="entry name" value="MA"/>
    <property type="match status" value="1"/>
</dbReference>
<comment type="caution">
    <text evidence="4">The sequence shown here is derived from an EMBL/GenBank/DDBJ whole genome shotgun (WGS) entry which is preliminary data.</text>
</comment>
<dbReference type="AlphaFoldDB" id="A0A949WS30"/>
<dbReference type="Pfam" id="PF00015">
    <property type="entry name" value="MCPsignal"/>
    <property type="match status" value="1"/>
</dbReference>
<dbReference type="PROSITE" id="PS50111">
    <property type="entry name" value="CHEMOTAXIS_TRANSDUC_2"/>
    <property type="match status" value="1"/>
</dbReference>
<dbReference type="GO" id="GO:0007165">
    <property type="term" value="P:signal transduction"/>
    <property type="evidence" value="ECO:0007669"/>
    <property type="project" value="UniProtKB-KW"/>
</dbReference>
<keyword evidence="5" id="KW-1185">Reference proteome</keyword>
<dbReference type="GO" id="GO:0016020">
    <property type="term" value="C:membrane"/>
    <property type="evidence" value="ECO:0007669"/>
    <property type="project" value="InterPro"/>
</dbReference>
<keyword evidence="1 2" id="KW-0807">Transducer</keyword>
<reference evidence="4" key="1">
    <citation type="submission" date="2020-12" db="EMBL/GenBank/DDBJ databases">
        <title>Clostridium thailandense sp. nov., a novel acetogenic bacterium isolated from peat land soil in Thailand.</title>
        <authorList>
            <person name="Chaikitkaew S."/>
            <person name="Birkeland N.K."/>
        </authorList>
    </citation>
    <scope>NUCLEOTIDE SEQUENCE</scope>
    <source>
        <strain evidence="4">PL3</strain>
    </source>
</reference>
<dbReference type="Proteomes" id="UP000694308">
    <property type="component" value="Unassembled WGS sequence"/>
</dbReference>
<sequence length="383" mass="41561">MLALSALDNIKAFAELEAAIIPGGGIYLINEGNTYTWRKASKAFDLNVFRVGDKINSNSIVFRAMEENKTLIQSIPAYIYGTKMIAIAEPVVNEDGQVVGAFSIIFPKLHPVLKSFNNFAPIMAEAFPEGAFILATDLEKVTHRQPSKKFDVPGLYIGCELDEEEIASKVIKSKQSVSIELDSSAYGVPTYVTAYPLFDEDDSYEVVATLGVAVPKITASSLRDMSENLESSLSRIASAIGGIAVSASHIHSNQQELNKEIKEIIELTEGIDEVSTFIKKIAEAIKMLGLNASIEAARAGEAGKGFGVVAKEIKKLSEQSKSTVLKIKELTNKIKEKVDETSMKSCISLSSSQEQADITEEITTSIQGITSMSVELNKIAHEL</sequence>
<gene>
    <name evidence="4" type="ORF">I6U48_17610</name>
</gene>